<feature type="transmembrane region" description="Helical" evidence="1">
    <location>
        <begin position="12"/>
        <end position="34"/>
    </location>
</feature>
<proteinExistence type="predicted"/>
<dbReference type="AlphaFoldDB" id="A0A7Z7NJY4"/>
<protein>
    <submittedName>
        <fullName evidence="2">Uncharacterized protein</fullName>
    </submittedName>
</protein>
<keyword evidence="1" id="KW-1133">Transmembrane helix</keyword>
<dbReference type="EMBL" id="OCZC01000086">
    <property type="protein sequence ID" value="SOO26812.1"/>
    <property type="molecule type" value="Genomic_DNA"/>
</dbReference>
<sequence>MSFMLFYNTKDLINLICCKVFCISNLYTTIFFITKHLSTILTNKRNRSI</sequence>
<gene>
    <name evidence="2" type="ORF">XFF6991_580008</name>
</gene>
<keyword evidence="1" id="KW-0472">Membrane</keyword>
<evidence type="ECO:0000256" key="1">
    <source>
        <dbReference type="SAM" id="Phobius"/>
    </source>
</evidence>
<name>A0A7Z7NJY4_XANCH</name>
<accession>A0A7Z7NJY4</accession>
<organism evidence="2 3">
    <name type="scientific">Xanthomonas campestris pv. phaseoli</name>
    <dbReference type="NCBI Taxonomy" id="317013"/>
    <lineage>
        <taxon>Bacteria</taxon>
        <taxon>Pseudomonadati</taxon>
        <taxon>Pseudomonadota</taxon>
        <taxon>Gammaproteobacteria</taxon>
        <taxon>Lysobacterales</taxon>
        <taxon>Lysobacteraceae</taxon>
        <taxon>Xanthomonas</taxon>
    </lineage>
</organism>
<evidence type="ECO:0000313" key="2">
    <source>
        <dbReference type="EMBL" id="SOO26812.1"/>
    </source>
</evidence>
<reference evidence="2 3" key="1">
    <citation type="submission" date="2017-10" db="EMBL/GenBank/DDBJ databases">
        <authorList>
            <person name="Regsiter A."/>
            <person name="William W."/>
        </authorList>
    </citation>
    <scope>NUCLEOTIDE SEQUENCE [LARGE SCALE GENOMIC DNA]</scope>
    <source>
        <strain evidence="2 3">CFBP6991</strain>
    </source>
</reference>
<comment type="caution">
    <text evidence="2">The sequence shown here is derived from an EMBL/GenBank/DDBJ whole genome shotgun (WGS) entry which is preliminary data.</text>
</comment>
<keyword evidence="1" id="KW-0812">Transmembrane</keyword>
<evidence type="ECO:0000313" key="3">
    <source>
        <dbReference type="Proteomes" id="UP000234345"/>
    </source>
</evidence>
<dbReference type="Proteomes" id="UP000234345">
    <property type="component" value="Unassembled WGS sequence"/>
</dbReference>